<feature type="compositionally biased region" description="Polar residues" evidence="1">
    <location>
        <begin position="620"/>
        <end position="632"/>
    </location>
</feature>
<keyword evidence="4" id="KW-1185">Reference proteome</keyword>
<gene>
    <name evidence="3" type="ORF">DSL72_001510</name>
</gene>
<feature type="domain" description="Heterokaryon incompatibility" evidence="2">
    <location>
        <begin position="49"/>
        <end position="175"/>
    </location>
</feature>
<dbReference type="PANTHER" id="PTHR24148:SF64">
    <property type="entry name" value="HETEROKARYON INCOMPATIBILITY DOMAIN-CONTAINING PROTEIN"/>
    <property type="match status" value="1"/>
</dbReference>
<evidence type="ECO:0000259" key="2">
    <source>
        <dbReference type="Pfam" id="PF06985"/>
    </source>
</evidence>
<evidence type="ECO:0000313" key="4">
    <source>
        <dbReference type="Proteomes" id="UP000672032"/>
    </source>
</evidence>
<dbReference type="AlphaFoldDB" id="A0A8A3P7V2"/>
<dbReference type="Proteomes" id="UP000672032">
    <property type="component" value="Chromosome 2"/>
</dbReference>
<organism evidence="3 4">
    <name type="scientific">Monilinia vaccinii-corymbosi</name>
    <dbReference type="NCBI Taxonomy" id="61207"/>
    <lineage>
        <taxon>Eukaryota</taxon>
        <taxon>Fungi</taxon>
        <taxon>Dikarya</taxon>
        <taxon>Ascomycota</taxon>
        <taxon>Pezizomycotina</taxon>
        <taxon>Leotiomycetes</taxon>
        <taxon>Helotiales</taxon>
        <taxon>Sclerotiniaceae</taxon>
        <taxon>Monilinia</taxon>
    </lineage>
</organism>
<dbReference type="Pfam" id="PF06985">
    <property type="entry name" value="HET"/>
    <property type="match status" value="1"/>
</dbReference>
<evidence type="ECO:0000256" key="1">
    <source>
        <dbReference type="SAM" id="MobiDB-lite"/>
    </source>
</evidence>
<feature type="compositionally biased region" description="Basic and acidic residues" evidence="1">
    <location>
        <begin position="228"/>
        <end position="250"/>
    </location>
</feature>
<proteinExistence type="predicted"/>
<dbReference type="InterPro" id="IPR052895">
    <property type="entry name" value="HetReg/Transcr_Mod"/>
</dbReference>
<feature type="region of interest" description="Disordered" evidence="1">
    <location>
        <begin position="620"/>
        <end position="650"/>
    </location>
</feature>
<dbReference type="EMBL" id="CP063406">
    <property type="protein sequence ID" value="QSZ31941.1"/>
    <property type="molecule type" value="Genomic_DNA"/>
</dbReference>
<dbReference type="InterPro" id="IPR010730">
    <property type="entry name" value="HET"/>
</dbReference>
<evidence type="ECO:0000313" key="3">
    <source>
        <dbReference type="EMBL" id="QSZ31941.1"/>
    </source>
</evidence>
<feature type="region of interest" description="Disordered" evidence="1">
    <location>
        <begin position="365"/>
        <end position="385"/>
    </location>
</feature>
<protein>
    <recommendedName>
        <fullName evidence="2">Heterokaryon incompatibility domain-containing protein</fullName>
    </recommendedName>
</protein>
<name>A0A8A3P7V2_9HELO</name>
<feature type="region of interest" description="Disordered" evidence="1">
    <location>
        <begin position="227"/>
        <end position="253"/>
    </location>
</feature>
<sequence length="665" mass="75467">MPSPYLELPLLHPAKQIRLLRLEPSPPESDTHHFSLAVHEFPDEARPSYVAISYTWGEAAPLLPVVVNGTRMRVRFNCWYALWQMRHHGITTYLWIDSLCIDQADDAEKNDQVAIMGSIYASALCVASCLGTGETIGMAPSALTSDDREARLARMRLRARFDQLPYFERVWIKQEIILARDIVLCYGLEKMSWENFDRVVNTRARPWEQHSGSEDSAYIEMFGASSDAESRDQPDYDDAARHEGDVARDETEMDSTTVQLCKHRSDATSGTFVDLVLRYRSAKSSNPRDKIYALLSLLPRDDVIRQNLVIDYGQPTFHLFHAIVRLVYASTDEDVDAGQKHRVLELIREWLAIDEKNPDMDNYLRSTRRSPPSDWVRASTSTSTSTSDLAGSWLPGFNPYITLDVVEIRHIRPDDARALNLQCQPEGYTPRRLLEHINTWRRDDEKWSWTDIDQLVPMQLTSAQVTFAWPDLHSDTSPGMREFLVHVDVRAGDCIATVVWGEKTEDWSDDTDRWRAAHAVFRTIGAEEEEGGTDEATSKAPSYQLHSWAIPVRQALTLLTPGAEEASHPQPHNPDHNHDHIQDININPTPAQLKLHHHDALIPLILNHKPLHALLYPSPATESSSLSTTMQIASPPPSNNQSSPKRGVVTRKRNAEYEYIRGILG</sequence>
<accession>A0A8A3P7V2</accession>
<dbReference type="PANTHER" id="PTHR24148">
    <property type="entry name" value="ANKYRIN REPEAT DOMAIN-CONTAINING PROTEIN 39 HOMOLOG-RELATED"/>
    <property type="match status" value="1"/>
</dbReference>
<reference evidence="3" key="1">
    <citation type="submission" date="2020-10" db="EMBL/GenBank/DDBJ databases">
        <title>Genome Sequence of Monilinia vaccinii-corymbosi Sheds Light on Mummy Berry Disease Infection of Blueberry and Mating Type.</title>
        <authorList>
            <person name="Yow A.G."/>
            <person name="Zhang Y."/>
            <person name="Bansal K."/>
            <person name="Eacker S.M."/>
            <person name="Sullivan S."/>
            <person name="Liachko I."/>
            <person name="Cubeta M.A."/>
            <person name="Rollins J.A."/>
            <person name="Ashrafi H."/>
        </authorList>
    </citation>
    <scope>NUCLEOTIDE SEQUENCE</scope>
    <source>
        <strain evidence="3">RL-1</strain>
    </source>
</reference>
<dbReference type="OrthoDB" id="194358at2759"/>